<feature type="compositionally biased region" description="Low complexity" evidence="1">
    <location>
        <begin position="89"/>
        <end position="102"/>
    </location>
</feature>
<organism evidence="4">
    <name type="scientific">Echinostoma caproni</name>
    <dbReference type="NCBI Taxonomy" id="27848"/>
    <lineage>
        <taxon>Eukaryota</taxon>
        <taxon>Metazoa</taxon>
        <taxon>Spiralia</taxon>
        <taxon>Lophotrochozoa</taxon>
        <taxon>Platyhelminthes</taxon>
        <taxon>Trematoda</taxon>
        <taxon>Digenea</taxon>
        <taxon>Plagiorchiida</taxon>
        <taxon>Echinostomata</taxon>
        <taxon>Echinostomatoidea</taxon>
        <taxon>Echinostomatidae</taxon>
        <taxon>Echinostoma</taxon>
    </lineage>
</organism>
<feature type="region of interest" description="Disordered" evidence="1">
    <location>
        <begin position="1"/>
        <end position="102"/>
    </location>
</feature>
<feature type="compositionally biased region" description="Polar residues" evidence="1">
    <location>
        <begin position="54"/>
        <end position="74"/>
    </location>
</feature>
<dbReference type="EMBL" id="UZAN01043917">
    <property type="protein sequence ID" value="VDP79575.1"/>
    <property type="molecule type" value="Genomic_DNA"/>
</dbReference>
<feature type="compositionally biased region" description="Polar residues" evidence="1">
    <location>
        <begin position="19"/>
        <end position="36"/>
    </location>
</feature>
<evidence type="ECO:0000313" key="4">
    <source>
        <dbReference type="WBParaSite" id="ECPE_0000689201-mRNA-1"/>
    </source>
</evidence>
<dbReference type="WBParaSite" id="ECPE_0000689201-mRNA-1">
    <property type="protein sequence ID" value="ECPE_0000689201-mRNA-1"/>
    <property type="gene ID" value="ECPE_0000689201"/>
</dbReference>
<feature type="region of interest" description="Disordered" evidence="1">
    <location>
        <begin position="123"/>
        <end position="146"/>
    </location>
</feature>
<feature type="compositionally biased region" description="Basic and acidic residues" evidence="1">
    <location>
        <begin position="126"/>
        <end position="146"/>
    </location>
</feature>
<dbReference type="Proteomes" id="UP000272942">
    <property type="component" value="Unassembled WGS sequence"/>
</dbReference>
<sequence>MFCNLLQEYQKSEEDRQPNRQPSQQEQTNRTHTTSLRIPALGASRPESFGGLGSQISHNENGKNRSASIDSQHPGTDPDATAGDASSIGWSTSGSGCGPTGTPAGIDRTQTCGPFINELGCVSGRTDVKPSRHSRSVSDLERELDGDPNRTNCATSLTSLFSCTTNDKRAGEVVSSCQTMTSEQPERTRIKSRTRSLKKRLFGGGPSARRCHSRPIAHISAPFNVSVPAWVRASMNDLTKSVSDAHPTI</sequence>
<name>A0A183AIU4_9TREM</name>
<protein>
    <submittedName>
        <fullName evidence="2 4">Uncharacterized protein</fullName>
    </submittedName>
</protein>
<reference evidence="4" key="1">
    <citation type="submission" date="2016-06" db="UniProtKB">
        <authorList>
            <consortium name="WormBaseParasite"/>
        </authorList>
    </citation>
    <scope>IDENTIFICATION</scope>
</reference>
<reference evidence="2 3" key="2">
    <citation type="submission" date="2018-11" db="EMBL/GenBank/DDBJ databases">
        <authorList>
            <consortium name="Pathogen Informatics"/>
        </authorList>
    </citation>
    <scope>NUCLEOTIDE SEQUENCE [LARGE SCALE GENOMIC DNA]</scope>
    <source>
        <strain evidence="2 3">Egypt</strain>
    </source>
</reference>
<accession>A0A183AIU4</accession>
<evidence type="ECO:0000256" key="1">
    <source>
        <dbReference type="SAM" id="MobiDB-lite"/>
    </source>
</evidence>
<gene>
    <name evidence="2" type="ORF">ECPE_LOCUS6879</name>
</gene>
<evidence type="ECO:0000313" key="2">
    <source>
        <dbReference type="EMBL" id="VDP79575.1"/>
    </source>
</evidence>
<proteinExistence type="predicted"/>
<evidence type="ECO:0000313" key="3">
    <source>
        <dbReference type="Proteomes" id="UP000272942"/>
    </source>
</evidence>
<keyword evidence="3" id="KW-1185">Reference proteome</keyword>
<dbReference type="AlphaFoldDB" id="A0A183AIU4"/>
<dbReference type="OrthoDB" id="6235964at2759"/>